<dbReference type="PANTHER" id="PTHR35024">
    <property type="entry name" value="HYPOTHETICAL CYTOSOLIC PROTEIN"/>
    <property type="match status" value="1"/>
</dbReference>
<comment type="similarity">
    <text evidence="1">Belongs to the bactofilin family.</text>
</comment>
<dbReference type="InterPro" id="IPR007607">
    <property type="entry name" value="BacA/B"/>
</dbReference>
<dbReference type="Pfam" id="PF04519">
    <property type="entry name" value="Bactofilin"/>
    <property type="match status" value="1"/>
</dbReference>
<accession>A0A7C3J6X4</accession>
<organism evidence="2">
    <name type="scientific">candidate division WOR-3 bacterium</name>
    <dbReference type="NCBI Taxonomy" id="2052148"/>
    <lineage>
        <taxon>Bacteria</taxon>
        <taxon>Bacteria division WOR-3</taxon>
    </lineage>
</organism>
<protein>
    <submittedName>
        <fullName evidence="2">Polymer-forming cytoskeletal protein</fullName>
    </submittedName>
</protein>
<reference evidence="2" key="1">
    <citation type="journal article" date="2020" name="mSystems">
        <title>Genome- and Community-Level Interaction Insights into Carbon Utilization and Element Cycling Functions of Hydrothermarchaeota in Hydrothermal Sediment.</title>
        <authorList>
            <person name="Zhou Z."/>
            <person name="Liu Y."/>
            <person name="Xu W."/>
            <person name="Pan J."/>
            <person name="Luo Z.H."/>
            <person name="Li M."/>
        </authorList>
    </citation>
    <scope>NUCLEOTIDE SEQUENCE [LARGE SCALE GENOMIC DNA]</scope>
    <source>
        <strain evidence="2">SpSt-464</strain>
    </source>
</reference>
<sequence length="124" mass="13326">MEKNQSGINNIIGEGTHISGKIFVPGSIRVDGQIDGEMTVSEMLTVGKSGNLKGTINTKDAVIGGIVDGKLVVKNRVELQKTAKVSIDLVCKYLIVEEGVVFDGTCSMSKQELFDKGIKNKNEQ</sequence>
<evidence type="ECO:0000256" key="1">
    <source>
        <dbReference type="ARBA" id="ARBA00044755"/>
    </source>
</evidence>
<name>A0A7C3J6X4_UNCW3</name>
<dbReference type="EMBL" id="DSTT01000006">
    <property type="protein sequence ID" value="HFK24308.1"/>
    <property type="molecule type" value="Genomic_DNA"/>
</dbReference>
<dbReference type="AlphaFoldDB" id="A0A7C3J6X4"/>
<gene>
    <name evidence="2" type="ORF">ENS15_06665</name>
</gene>
<dbReference type="PANTHER" id="PTHR35024:SF4">
    <property type="entry name" value="POLYMER-FORMING CYTOSKELETAL PROTEIN"/>
    <property type="match status" value="1"/>
</dbReference>
<evidence type="ECO:0000313" key="2">
    <source>
        <dbReference type="EMBL" id="HFK24308.1"/>
    </source>
</evidence>
<comment type="caution">
    <text evidence="2">The sequence shown here is derived from an EMBL/GenBank/DDBJ whole genome shotgun (WGS) entry which is preliminary data.</text>
</comment>
<proteinExistence type="inferred from homology"/>